<evidence type="ECO:0000313" key="3">
    <source>
        <dbReference type="Proteomes" id="UP000032180"/>
    </source>
</evidence>
<keyword evidence="3" id="KW-1185">Reference proteome</keyword>
<dbReference type="Gramene" id="LPERR04G03250.1">
    <property type="protein sequence ID" value="LPERR04G03250.1"/>
    <property type="gene ID" value="LPERR04G03250"/>
</dbReference>
<dbReference type="HOGENOM" id="CLU_040723_0_0_1"/>
<evidence type="ECO:0000313" key="2">
    <source>
        <dbReference type="EnsemblPlants" id="LPERR04G03250.1"/>
    </source>
</evidence>
<dbReference type="AlphaFoldDB" id="A0A0D9W2T5"/>
<accession>A0A0D9W2T5</accession>
<dbReference type="PANTHER" id="PTHR34194:SF31">
    <property type="entry name" value="OS04G0221000 PROTEIN"/>
    <property type="match status" value="1"/>
</dbReference>
<dbReference type="EnsemblPlants" id="LPERR04G03250.1">
    <property type="protein sequence ID" value="LPERR04G03250.1"/>
    <property type="gene ID" value="LPERR04G03250"/>
</dbReference>
<feature type="region of interest" description="Disordered" evidence="1">
    <location>
        <begin position="135"/>
        <end position="174"/>
    </location>
</feature>
<proteinExistence type="predicted"/>
<dbReference type="eggNOG" id="ENOG502S39P">
    <property type="taxonomic scope" value="Eukaryota"/>
</dbReference>
<reference evidence="3" key="2">
    <citation type="submission" date="2013-12" db="EMBL/GenBank/DDBJ databases">
        <authorList>
            <person name="Yu Y."/>
            <person name="Lee S."/>
            <person name="de Baynast K."/>
            <person name="Wissotski M."/>
            <person name="Liu L."/>
            <person name="Talag J."/>
            <person name="Goicoechea J."/>
            <person name="Angelova A."/>
            <person name="Jetty R."/>
            <person name="Kudrna D."/>
            <person name="Golser W."/>
            <person name="Rivera L."/>
            <person name="Zhang J."/>
            <person name="Wing R."/>
        </authorList>
    </citation>
    <scope>NUCLEOTIDE SEQUENCE</scope>
</reference>
<organism evidence="2 3">
    <name type="scientific">Leersia perrieri</name>
    <dbReference type="NCBI Taxonomy" id="77586"/>
    <lineage>
        <taxon>Eukaryota</taxon>
        <taxon>Viridiplantae</taxon>
        <taxon>Streptophyta</taxon>
        <taxon>Embryophyta</taxon>
        <taxon>Tracheophyta</taxon>
        <taxon>Spermatophyta</taxon>
        <taxon>Magnoliopsida</taxon>
        <taxon>Liliopsida</taxon>
        <taxon>Poales</taxon>
        <taxon>Poaceae</taxon>
        <taxon>BOP clade</taxon>
        <taxon>Oryzoideae</taxon>
        <taxon>Oryzeae</taxon>
        <taxon>Oryzinae</taxon>
        <taxon>Leersia</taxon>
    </lineage>
</organism>
<dbReference type="Proteomes" id="UP000032180">
    <property type="component" value="Chromosome 4"/>
</dbReference>
<reference evidence="2 3" key="1">
    <citation type="submission" date="2012-08" db="EMBL/GenBank/DDBJ databases">
        <title>Oryza genome evolution.</title>
        <authorList>
            <person name="Wing R.A."/>
        </authorList>
    </citation>
    <scope>NUCLEOTIDE SEQUENCE</scope>
</reference>
<sequence>MPNRRARYAAAAAVAGGQIEPDWKYFLDNVREEHGSYGIHAPSDGANPSSYLHYENSRVRWGGASTSSRGRGAGSKRHRRRMMEEEPAMYYDLDPNMDEDYRVFFKHLRLLPKGGFVLEYKGKVIAYDAAGPAFSSDESVSAMGGPESNPPDRRARRQKAKNVEEEDHEEEEDVKNVVALPTRAKDDNMVKVDKRKKGKDVVAVPAWEGNGVVTAEEGRKKKNLKKEVAFPSKGKDGPIGELMVIKLEEEDEQLPIMPAVDELGTTSRPTNLINGYETNARIASGSHGVIWPIHINDRKESDFKQRLIDVLDKPFSQGEYEKLYGMATIRKQLTKERRTRLGVKYYYSNHEKGKSYLDSFPDGTAMMGMLKDLAKQVEKASHPNRLALLRGLFFWLEVYNLSIPVAVCVTTH</sequence>
<reference evidence="2" key="3">
    <citation type="submission" date="2015-04" db="UniProtKB">
        <authorList>
            <consortium name="EnsemblPlants"/>
        </authorList>
    </citation>
    <scope>IDENTIFICATION</scope>
</reference>
<evidence type="ECO:0000256" key="1">
    <source>
        <dbReference type="SAM" id="MobiDB-lite"/>
    </source>
</evidence>
<protein>
    <submittedName>
        <fullName evidence="2">Uncharacterized protein</fullName>
    </submittedName>
</protein>
<dbReference type="STRING" id="77586.A0A0D9W2T5"/>
<name>A0A0D9W2T5_9ORYZ</name>
<dbReference type="PANTHER" id="PTHR34194">
    <property type="entry name" value="F14J8.16 PROTEIN"/>
    <property type="match status" value="1"/>
</dbReference>
<feature type="compositionally biased region" description="Acidic residues" evidence="1">
    <location>
        <begin position="164"/>
        <end position="173"/>
    </location>
</feature>